<reference evidence="1" key="1">
    <citation type="submission" date="2016-10" db="EMBL/GenBank/DDBJ databases">
        <title>Sequence of Gallionella enrichment culture.</title>
        <authorList>
            <person name="Poehlein A."/>
            <person name="Muehling M."/>
            <person name="Daniel R."/>
        </authorList>
    </citation>
    <scope>NUCLEOTIDE SEQUENCE</scope>
</reference>
<dbReference type="InterPro" id="IPR021736">
    <property type="entry name" value="DUF3305"/>
</dbReference>
<sequence>MARPQMLTVSYGEAARMMDASEQVDGVPLPADLLGWVADFAWRHFRPPEHKRGRYASSRPAEE</sequence>
<gene>
    <name evidence="1" type="ORF">GALL_143540</name>
</gene>
<accession>A0A1J5S5C7</accession>
<dbReference type="EMBL" id="MLJW01000065">
    <property type="protein sequence ID" value="OIR03495.1"/>
    <property type="molecule type" value="Genomic_DNA"/>
</dbReference>
<comment type="caution">
    <text evidence="1">The sequence shown here is derived from an EMBL/GenBank/DDBJ whole genome shotgun (WGS) entry which is preliminary data.</text>
</comment>
<proteinExistence type="predicted"/>
<name>A0A1J5S5C7_9ZZZZ</name>
<dbReference type="Pfam" id="PF11749">
    <property type="entry name" value="DUF3305"/>
    <property type="match status" value="1"/>
</dbReference>
<dbReference type="AlphaFoldDB" id="A0A1J5S5C7"/>
<protein>
    <submittedName>
        <fullName evidence="1">Uncharacterized protein</fullName>
    </submittedName>
</protein>
<evidence type="ECO:0000313" key="1">
    <source>
        <dbReference type="EMBL" id="OIR03495.1"/>
    </source>
</evidence>
<organism evidence="1">
    <name type="scientific">mine drainage metagenome</name>
    <dbReference type="NCBI Taxonomy" id="410659"/>
    <lineage>
        <taxon>unclassified sequences</taxon>
        <taxon>metagenomes</taxon>
        <taxon>ecological metagenomes</taxon>
    </lineage>
</organism>